<dbReference type="Pfam" id="PF01551">
    <property type="entry name" value="Peptidase_M23"/>
    <property type="match status" value="1"/>
</dbReference>
<organism evidence="3 4">
    <name type="scientific">Candidatus Nomurabacteria bacterium CG1_02_43_90</name>
    <dbReference type="NCBI Taxonomy" id="1805281"/>
    <lineage>
        <taxon>Bacteria</taxon>
        <taxon>Candidatus Nomuraibacteriota</taxon>
    </lineage>
</organism>
<dbReference type="InterPro" id="IPR050570">
    <property type="entry name" value="Cell_wall_metabolism_enzyme"/>
</dbReference>
<protein>
    <recommendedName>
        <fullName evidence="2">M23ase beta-sheet core domain-containing protein</fullName>
    </recommendedName>
</protein>
<dbReference type="Proteomes" id="UP000181992">
    <property type="component" value="Unassembled WGS sequence"/>
</dbReference>
<evidence type="ECO:0000313" key="3">
    <source>
        <dbReference type="EMBL" id="OIO30615.1"/>
    </source>
</evidence>
<dbReference type="Gene3D" id="2.70.70.10">
    <property type="entry name" value="Glucose Permease (Domain IIA)"/>
    <property type="match status" value="1"/>
</dbReference>
<dbReference type="InterPro" id="IPR016047">
    <property type="entry name" value="M23ase_b-sheet_dom"/>
</dbReference>
<proteinExistence type="predicted"/>
<gene>
    <name evidence="3" type="ORF">AUJ77_02290</name>
</gene>
<reference evidence="3 4" key="1">
    <citation type="journal article" date="2016" name="Environ. Microbiol.">
        <title>Genomic resolution of a cold subsurface aquifer community provides metabolic insights for novel microbes adapted to high CO concentrations.</title>
        <authorList>
            <person name="Probst A.J."/>
            <person name="Castelle C.J."/>
            <person name="Singh A."/>
            <person name="Brown C.T."/>
            <person name="Anantharaman K."/>
            <person name="Sharon I."/>
            <person name="Hug L.A."/>
            <person name="Burstein D."/>
            <person name="Emerson J.B."/>
            <person name="Thomas B.C."/>
            <person name="Banfield J.F."/>
        </authorList>
    </citation>
    <scope>NUCLEOTIDE SEQUENCE [LARGE SCALE GENOMIC DNA]</scope>
    <source>
        <strain evidence="3">CG1_02_43_90</strain>
    </source>
</reference>
<keyword evidence="1" id="KW-0175">Coiled coil</keyword>
<feature type="domain" description="M23ase beta-sheet core" evidence="2">
    <location>
        <begin position="295"/>
        <end position="386"/>
    </location>
</feature>
<dbReference type="AlphaFoldDB" id="A0A1J4V8M4"/>
<evidence type="ECO:0000313" key="4">
    <source>
        <dbReference type="Proteomes" id="UP000181992"/>
    </source>
</evidence>
<dbReference type="Gene3D" id="6.10.250.3150">
    <property type="match status" value="1"/>
</dbReference>
<sequence>MPKFLYQLGVLLTLGGLILATHSFVYAQTIEELQTKISAKNEEIKKLEESIKQHQDDLVVLGAQKKTLKNSIAELDVLQKKLNADLKLTQVKVDTTDLTLRKLGSEISIKENEIDTHRAALKEALQAIYERDEYSLAEVALSNESFSGFWGDLESLNQFSDKVEQNVGLLKVLKGDLEDKNIVQEAEKKKLIGLKTELGDRKKITDANKKVQANLLAETSNQETKFKKMLNAELALKDAVEQELRSYETSLKFILDPSSIPPRGTKVFSSPLDQMVITQQFGKTSSSGRLYASGTHNGTDFRALVGTPVKAMLSGTVIGTGDTDIVCKGASYGKWVLIRHNNGLATLYGHFSMVKVSQGQAVDTGELIGYSGNTGYTTGPHLHVTVFAAAAVKVQSLPSKACGGRVYTMPLAAINAYLDPMDYL</sequence>
<dbReference type="PANTHER" id="PTHR21666:SF270">
    <property type="entry name" value="MUREIN HYDROLASE ACTIVATOR ENVC"/>
    <property type="match status" value="1"/>
</dbReference>
<name>A0A1J4V8M4_9BACT</name>
<evidence type="ECO:0000256" key="1">
    <source>
        <dbReference type="SAM" id="Coils"/>
    </source>
</evidence>
<dbReference type="CDD" id="cd12797">
    <property type="entry name" value="M23_peptidase"/>
    <property type="match status" value="1"/>
</dbReference>
<comment type="caution">
    <text evidence="3">The sequence shown here is derived from an EMBL/GenBank/DDBJ whole genome shotgun (WGS) entry which is preliminary data.</text>
</comment>
<evidence type="ECO:0000259" key="2">
    <source>
        <dbReference type="Pfam" id="PF01551"/>
    </source>
</evidence>
<dbReference type="STRING" id="1805281.AUJ77_02290"/>
<dbReference type="GO" id="GO:0004222">
    <property type="term" value="F:metalloendopeptidase activity"/>
    <property type="evidence" value="ECO:0007669"/>
    <property type="project" value="TreeGrafter"/>
</dbReference>
<dbReference type="PANTHER" id="PTHR21666">
    <property type="entry name" value="PEPTIDASE-RELATED"/>
    <property type="match status" value="1"/>
</dbReference>
<dbReference type="SUPFAM" id="SSF51261">
    <property type="entry name" value="Duplicated hybrid motif"/>
    <property type="match status" value="1"/>
</dbReference>
<feature type="coiled-coil region" evidence="1">
    <location>
        <begin position="30"/>
        <end position="64"/>
    </location>
</feature>
<dbReference type="InterPro" id="IPR011055">
    <property type="entry name" value="Dup_hybrid_motif"/>
</dbReference>
<accession>A0A1J4V8M4</accession>
<dbReference type="EMBL" id="MNVN01000015">
    <property type="protein sequence ID" value="OIO30615.1"/>
    <property type="molecule type" value="Genomic_DNA"/>
</dbReference>